<accession>A0ABQ3ANW5</accession>
<dbReference type="SUPFAM" id="SSF47598">
    <property type="entry name" value="Ribbon-helix-helix"/>
    <property type="match status" value="1"/>
</dbReference>
<keyword evidence="5" id="KW-1185">Reference proteome</keyword>
<sequence length="106" mass="11575">MTVAAERSKDTRVVARVDQETQQFIAQAAELAGMSVSQFLVDAARSRAEEVVDRATRIQVSAETGNRMLDILDRKPGKPSSKLLRNATSYKEAVNDTETGGHPEEA</sequence>
<comment type="similarity">
    <text evidence="2">Belongs to the TacA antitoxin family.</text>
</comment>
<reference evidence="5" key="1">
    <citation type="journal article" date="2019" name="Int. J. Syst. Evol. Microbiol.">
        <title>The Global Catalogue of Microorganisms (GCM) 10K type strain sequencing project: providing services to taxonomists for standard genome sequencing and annotation.</title>
        <authorList>
            <consortium name="The Broad Institute Genomics Platform"/>
            <consortium name="The Broad Institute Genome Sequencing Center for Infectious Disease"/>
            <person name="Wu L."/>
            <person name="Ma J."/>
        </authorList>
    </citation>
    <scope>NUCLEOTIDE SEQUENCE [LARGE SCALE GENOMIC DNA]</scope>
    <source>
        <strain evidence="5">KCTC 22280</strain>
    </source>
</reference>
<evidence type="ECO:0000313" key="4">
    <source>
        <dbReference type="EMBL" id="GGY63253.1"/>
    </source>
</evidence>
<keyword evidence="1" id="KW-1277">Toxin-antitoxin system</keyword>
<name>A0ABQ3ANW5_9GAMM</name>
<dbReference type="InterPro" id="IPR010985">
    <property type="entry name" value="Ribbon_hlx_hlx"/>
</dbReference>
<dbReference type="EMBL" id="BMXV01000002">
    <property type="protein sequence ID" value="GGY63253.1"/>
    <property type="molecule type" value="Genomic_DNA"/>
</dbReference>
<evidence type="ECO:0000256" key="1">
    <source>
        <dbReference type="ARBA" id="ARBA00022649"/>
    </source>
</evidence>
<dbReference type="Proteomes" id="UP000601597">
    <property type="component" value="Unassembled WGS sequence"/>
</dbReference>
<dbReference type="InterPro" id="IPR014795">
    <property type="entry name" value="TacA_1-like"/>
</dbReference>
<dbReference type="Pfam" id="PF08681">
    <property type="entry name" value="TacA1"/>
    <property type="match status" value="1"/>
</dbReference>
<dbReference type="Gene3D" id="1.20.5.780">
    <property type="entry name" value="Single helix bin"/>
    <property type="match status" value="1"/>
</dbReference>
<proteinExistence type="inferred from homology"/>
<evidence type="ECO:0008006" key="6">
    <source>
        <dbReference type="Google" id="ProtNLM"/>
    </source>
</evidence>
<gene>
    <name evidence="4" type="ORF">GCM10007071_07270</name>
</gene>
<comment type="caution">
    <text evidence="4">The sequence shown here is derived from an EMBL/GenBank/DDBJ whole genome shotgun (WGS) entry which is preliminary data.</text>
</comment>
<dbReference type="PANTHER" id="PTHR35401:SF2">
    <property type="entry name" value="ABC-TYPE TRANSPORT SYSTEM"/>
    <property type="match status" value="1"/>
</dbReference>
<organism evidence="4 5">
    <name type="scientific">Marinobacter zhanjiangensis</name>
    <dbReference type="NCBI Taxonomy" id="578215"/>
    <lineage>
        <taxon>Bacteria</taxon>
        <taxon>Pseudomonadati</taxon>
        <taxon>Pseudomonadota</taxon>
        <taxon>Gammaproteobacteria</taxon>
        <taxon>Pseudomonadales</taxon>
        <taxon>Marinobacteraceae</taxon>
        <taxon>Marinobacter</taxon>
    </lineage>
</organism>
<dbReference type="PANTHER" id="PTHR35401">
    <property type="entry name" value="COPG FAMILY HELIX-TURN-HELIX PROTEIN-RELATED-RELATED"/>
    <property type="match status" value="1"/>
</dbReference>
<dbReference type="RefSeq" id="WP_189573040.1">
    <property type="nucleotide sequence ID" value="NZ_BMXV01000002.1"/>
</dbReference>
<protein>
    <recommendedName>
        <fullName evidence="6">DUF1778 domain-containing protein</fullName>
    </recommendedName>
</protein>
<feature type="region of interest" description="Disordered" evidence="3">
    <location>
        <begin position="71"/>
        <end position="106"/>
    </location>
</feature>
<evidence type="ECO:0000256" key="2">
    <source>
        <dbReference type="ARBA" id="ARBA00049988"/>
    </source>
</evidence>
<evidence type="ECO:0000313" key="5">
    <source>
        <dbReference type="Proteomes" id="UP000601597"/>
    </source>
</evidence>
<evidence type="ECO:0000256" key="3">
    <source>
        <dbReference type="SAM" id="MobiDB-lite"/>
    </source>
</evidence>